<sequence>MLRGPCLPSVLPVACQLLRVHATCASMSRWSFIVFWFLAGALGTAGSFGCPVTWAELSGMFEVSWVPLGIVAAALLLLGVGIWGDSEHSRAYGNPDVDASGANASRSSNGNAQALPRPWWQWKLALVCRSLVPAGPKHIGWAVGLAASGGFAVVLIPPVMREPNQWQQAIGAVIGFLGLAAAALLNAKFERQRDDRNDAKHADAIRQVFMAELFRLQEMERNIYDPGLDIDKENTPIEEYRRRLQEAISEWLRNLNTPIYKQYQDRLDSLSAIECKYVLEFYNFLEKARRSVNECKQNIKTLDKQNYTEQENRKALNELYNEILTSSIFDRAKETRNKIEENGREIVPMTTQYAMDVFPNPNQKGESATSEQ</sequence>
<reference evidence="2 3" key="1">
    <citation type="submission" date="2016-10" db="EMBL/GenBank/DDBJ databases">
        <authorList>
            <person name="de Groot N.N."/>
        </authorList>
    </citation>
    <scope>NUCLEOTIDE SEQUENCE [LARGE SCALE GENOMIC DNA]</scope>
    <source>
        <strain evidence="2 3">DSM 25584</strain>
    </source>
</reference>
<gene>
    <name evidence="2" type="ORF">SAMN05216241_105133</name>
</gene>
<proteinExistence type="predicted"/>
<evidence type="ECO:0008006" key="4">
    <source>
        <dbReference type="Google" id="ProtNLM"/>
    </source>
</evidence>
<protein>
    <recommendedName>
        <fullName evidence="4">5-bromo-4-chloroindolyl phosphate hydrolysis protein</fullName>
    </recommendedName>
</protein>
<keyword evidence="1" id="KW-0812">Transmembrane</keyword>
<name>A0A1G7RHB9_9PROT</name>
<keyword evidence="3" id="KW-1185">Reference proteome</keyword>
<evidence type="ECO:0000256" key="1">
    <source>
        <dbReference type="SAM" id="Phobius"/>
    </source>
</evidence>
<feature type="transmembrane region" description="Helical" evidence="1">
    <location>
        <begin position="139"/>
        <end position="157"/>
    </location>
</feature>
<dbReference type="EMBL" id="FNCE01000005">
    <property type="protein sequence ID" value="SDG10153.1"/>
    <property type="molecule type" value="Genomic_DNA"/>
</dbReference>
<feature type="transmembrane region" description="Helical" evidence="1">
    <location>
        <begin position="32"/>
        <end position="53"/>
    </location>
</feature>
<keyword evidence="1" id="KW-1133">Transmembrane helix</keyword>
<feature type="transmembrane region" description="Helical" evidence="1">
    <location>
        <begin position="169"/>
        <end position="187"/>
    </location>
</feature>
<organism evidence="2 3">
    <name type="scientific">Limimonas halophila</name>
    <dbReference type="NCBI Taxonomy" id="1082479"/>
    <lineage>
        <taxon>Bacteria</taxon>
        <taxon>Pseudomonadati</taxon>
        <taxon>Pseudomonadota</taxon>
        <taxon>Alphaproteobacteria</taxon>
        <taxon>Rhodospirillales</taxon>
        <taxon>Rhodovibrionaceae</taxon>
        <taxon>Limimonas</taxon>
    </lineage>
</organism>
<dbReference type="Proteomes" id="UP000199415">
    <property type="component" value="Unassembled WGS sequence"/>
</dbReference>
<accession>A0A1G7RHB9</accession>
<evidence type="ECO:0000313" key="2">
    <source>
        <dbReference type="EMBL" id="SDG10153.1"/>
    </source>
</evidence>
<dbReference type="AlphaFoldDB" id="A0A1G7RHB9"/>
<evidence type="ECO:0000313" key="3">
    <source>
        <dbReference type="Proteomes" id="UP000199415"/>
    </source>
</evidence>
<keyword evidence="1" id="KW-0472">Membrane</keyword>
<feature type="transmembrane region" description="Helical" evidence="1">
    <location>
        <begin position="65"/>
        <end position="84"/>
    </location>
</feature>